<evidence type="ECO:0000256" key="1">
    <source>
        <dbReference type="SAM" id="MobiDB-lite"/>
    </source>
</evidence>
<proteinExistence type="predicted"/>
<name>A0A4R7HV15_9ACTN</name>
<dbReference type="AlphaFoldDB" id="A0A4R7HV15"/>
<feature type="region of interest" description="Disordered" evidence="1">
    <location>
        <begin position="80"/>
        <end position="114"/>
    </location>
</feature>
<sequence length="422" mass="44988">MGVAVSVALAVMVIAGLLVFTRFADSWEQGSGDDSALVEARTTGGTNDTMGSARPTTSGATSLATVRPTVAVVPVVPHESAVPSETTTPSTTTTLAQPRPRPFPPPSLTTTTLGEPGNVTAFRSRGVEYWCERNILSDVRRCVPASEPVPSTVSFVAATHWCDAALCYEYDPTVFVEIEFRGRHYICQRGFGPRSTQSECVGYSGGPPPIGQFGPELYCSADGATSGAWRCSTLWFPDVLDLHQQVTIDGADLLCVDASAGGVGDLDCYRYSGGDPSLLGGVVGAYCSSGLGCSTEWYPAVLDDFDRYTIGGAGYLCTRALTGDFGDYDCYRYSGGDPGSSMGLVDLYCSDDGGLQCDPDGYPSQWADYFEITYDFDRYLCDGGEVFGDIPCVRYWGGSPSGVSFFLPDLYCDRYGSTCRPA</sequence>
<comment type="caution">
    <text evidence="2">The sequence shown here is derived from an EMBL/GenBank/DDBJ whole genome shotgun (WGS) entry which is preliminary data.</text>
</comment>
<organism evidence="2 3">
    <name type="scientific">Ilumatobacter fluminis</name>
    <dbReference type="NCBI Taxonomy" id="467091"/>
    <lineage>
        <taxon>Bacteria</taxon>
        <taxon>Bacillati</taxon>
        <taxon>Actinomycetota</taxon>
        <taxon>Acidimicrobiia</taxon>
        <taxon>Acidimicrobiales</taxon>
        <taxon>Ilumatobacteraceae</taxon>
        <taxon>Ilumatobacter</taxon>
    </lineage>
</organism>
<protein>
    <submittedName>
        <fullName evidence="2">Uncharacterized protein</fullName>
    </submittedName>
</protein>
<dbReference type="EMBL" id="SOAU01000001">
    <property type="protein sequence ID" value="TDT14772.1"/>
    <property type="molecule type" value="Genomic_DNA"/>
</dbReference>
<feature type="region of interest" description="Disordered" evidence="1">
    <location>
        <begin position="43"/>
        <end position="62"/>
    </location>
</feature>
<accession>A0A4R7HV15</accession>
<keyword evidence="3" id="KW-1185">Reference proteome</keyword>
<gene>
    <name evidence="2" type="ORF">BDK89_0328</name>
</gene>
<dbReference type="Proteomes" id="UP000294558">
    <property type="component" value="Unassembled WGS sequence"/>
</dbReference>
<evidence type="ECO:0000313" key="3">
    <source>
        <dbReference type="Proteomes" id="UP000294558"/>
    </source>
</evidence>
<reference evidence="2 3" key="1">
    <citation type="submission" date="2019-03" db="EMBL/GenBank/DDBJ databases">
        <title>Sequencing the genomes of 1000 actinobacteria strains.</title>
        <authorList>
            <person name="Klenk H.-P."/>
        </authorList>
    </citation>
    <scope>NUCLEOTIDE SEQUENCE [LARGE SCALE GENOMIC DNA]</scope>
    <source>
        <strain evidence="2 3">DSM 18936</strain>
    </source>
</reference>
<evidence type="ECO:0000313" key="2">
    <source>
        <dbReference type="EMBL" id="TDT14772.1"/>
    </source>
</evidence>
<feature type="compositionally biased region" description="Low complexity" evidence="1">
    <location>
        <begin position="80"/>
        <end position="94"/>
    </location>
</feature>